<evidence type="ECO:0000256" key="2">
    <source>
        <dbReference type="ARBA" id="ARBA00022448"/>
    </source>
</evidence>
<evidence type="ECO:0000259" key="6">
    <source>
        <dbReference type="SMART" id="SM00079"/>
    </source>
</evidence>
<dbReference type="InterPro" id="IPR001320">
    <property type="entry name" value="Iontro_rcpt_C"/>
</dbReference>
<dbReference type="EMBL" id="CP076448">
    <property type="protein sequence ID" value="QXM24232.1"/>
    <property type="molecule type" value="Genomic_DNA"/>
</dbReference>
<dbReference type="InterPro" id="IPR001638">
    <property type="entry name" value="Solute-binding_3/MltF_N"/>
</dbReference>
<proteinExistence type="inferred from homology"/>
<evidence type="ECO:0000256" key="1">
    <source>
        <dbReference type="ARBA" id="ARBA00010333"/>
    </source>
</evidence>
<comment type="similarity">
    <text evidence="1">Belongs to the bacterial solute-binding protein 3 family.</text>
</comment>
<evidence type="ECO:0000256" key="4">
    <source>
        <dbReference type="SAM" id="SignalP"/>
    </source>
</evidence>
<accession>A0A975YJA2</accession>
<reference evidence="7" key="1">
    <citation type="submission" date="2021-06" db="EMBL/GenBank/DDBJ databases">
        <title>Elioraea tepida, sp. nov., a moderately thermophilic aerobic anoxygenic phototrophic bacterium isolated from an alkaline siliceous hot spring mat community in Yellowstone National Park, WY, USA.</title>
        <authorList>
            <person name="Saini M.K."/>
            <person name="Yoshida S."/>
            <person name="Sebastian A."/>
            <person name="Hirose S."/>
            <person name="Hara E."/>
            <person name="Tamaki H."/>
            <person name="Soulier N.T."/>
            <person name="Albert I."/>
            <person name="Hanada S."/>
            <person name="Bryant D.A."/>
            <person name="Tank M."/>
        </authorList>
    </citation>
    <scope>NUCLEOTIDE SEQUENCE</scope>
    <source>
        <strain evidence="7">MS-P2</strain>
    </source>
</reference>
<protein>
    <submittedName>
        <fullName evidence="7">Amino acid ABC transporter substrate-binding protein</fullName>
    </submittedName>
</protein>
<feature type="domain" description="Solute-binding protein family 3/N-terminal" evidence="5">
    <location>
        <begin position="31"/>
        <end position="272"/>
    </location>
</feature>
<dbReference type="Proteomes" id="UP000694001">
    <property type="component" value="Chromosome"/>
</dbReference>
<name>A0A975YJA2_9PROT</name>
<dbReference type="GO" id="GO:0015276">
    <property type="term" value="F:ligand-gated monoatomic ion channel activity"/>
    <property type="evidence" value="ECO:0007669"/>
    <property type="project" value="InterPro"/>
</dbReference>
<sequence length="290" mass="30251">MRRLSAAVFALVLASSPALADALADSVARGSIRLGVRSDAPPFSAARPDGSFVGYQIDICQAIVAEIGREAGRPLAVESVVVDAGNRFRMLAERKVDLLCEPSTVTLERRSLVDFSLPTFVTGAGLMARLSPGPVALPPLGGGGVGVPQTPPRRLGVLAGTTTEAAVKAMVASGALKAQVIDVSSHGDGVTALSAGLLDAYAADLEILIDLRDRTATPEQFAIADRLLTLETYAVAMPRGESALRLAADRAIARLYREGGILEIAQRHFPGRAPGDAFTAMVLFNALPSR</sequence>
<dbReference type="GO" id="GO:0005576">
    <property type="term" value="C:extracellular region"/>
    <property type="evidence" value="ECO:0007669"/>
    <property type="project" value="TreeGrafter"/>
</dbReference>
<keyword evidence="8" id="KW-1185">Reference proteome</keyword>
<keyword evidence="2" id="KW-0813">Transport</keyword>
<dbReference type="PANTHER" id="PTHR30085:SF6">
    <property type="entry name" value="ABC TRANSPORTER GLUTAMINE-BINDING PROTEIN GLNH"/>
    <property type="match status" value="1"/>
</dbReference>
<dbReference type="SMART" id="SM00079">
    <property type="entry name" value="PBPe"/>
    <property type="match status" value="1"/>
</dbReference>
<organism evidence="7 8">
    <name type="scientific">Elioraea tepida</name>
    <dbReference type="NCBI Taxonomy" id="2843330"/>
    <lineage>
        <taxon>Bacteria</taxon>
        <taxon>Pseudomonadati</taxon>
        <taxon>Pseudomonadota</taxon>
        <taxon>Alphaproteobacteria</taxon>
        <taxon>Acetobacterales</taxon>
        <taxon>Elioraeaceae</taxon>
        <taxon>Elioraea</taxon>
    </lineage>
</organism>
<feature type="domain" description="Ionotropic glutamate receptor C-terminal" evidence="6">
    <location>
        <begin position="33"/>
        <end position="271"/>
    </location>
</feature>
<keyword evidence="3 4" id="KW-0732">Signal</keyword>
<dbReference type="CDD" id="cd13688">
    <property type="entry name" value="PBP2_GltI_DEBP"/>
    <property type="match status" value="1"/>
</dbReference>
<evidence type="ECO:0000259" key="5">
    <source>
        <dbReference type="SMART" id="SM00062"/>
    </source>
</evidence>
<feature type="chain" id="PRO_5037386834" evidence="4">
    <location>
        <begin position="21"/>
        <end position="290"/>
    </location>
</feature>
<dbReference type="KEGG" id="elio:KO353_13350"/>
<dbReference type="SMART" id="SM00062">
    <property type="entry name" value="PBPb"/>
    <property type="match status" value="1"/>
</dbReference>
<dbReference type="RefSeq" id="WP_218285247.1">
    <property type="nucleotide sequence ID" value="NZ_CP076448.1"/>
</dbReference>
<dbReference type="InterPro" id="IPR051455">
    <property type="entry name" value="Bact_solute-bind_prot3"/>
</dbReference>
<dbReference type="AlphaFoldDB" id="A0A975YJA2"/>
<dbReference type="Pfam" id="PF00497">
    <property type="entry name" value="SBP_bac_3"/>
    <property type="match status" value="1"/>
</dbReference>
<dbReference type="GO" id="GO:0030288">
    <property type="term" value="C:outer membrane-bounded periplasmic space"/>
    <property type="evidence" value="ECO:0007669"/>
    <property type="project" value="TreeGrafter"/>
</dbReference>
<dbReference type="GO" id="GO:0006865">
    <property type="term" value="P:amino acid transport"/>
    <property type="evidence" value="ECO:0007669"/>
    <property type="project" value="TreeGrafter"/>
</dbReference>
<dbReference type="PANTHER" id="PTHR30085">
    <property type="entry name" value="AMINO ACID ABC TRANSPORTER PERMEASE"/>
    <property type="match status" value="1"/>
</dbReference>
<evidence type="ECO:0000313" key="8">
    <source>
        <dbReference type="Proteomes" id="UP000694001"/>
    </source>
</evidence>
<feature type="signal peptide" evidence="4">
    <location>
        <begin position="1"/>
        <end position="20"/>
    </location>
</feature>
<evidence type="ECO:0000256" key="3">
    <source>
        <dbReference type="ARBA" id="ARBA00022729"/>
    </source>
</evidence>
<evidence type="ECO:0000313" key="7">
    <source>
        <dbReference type="EMBL" id="QXM24232.1"/>
    </source>
</evidence>
<gene>
    <name evidence="7" type="ORF">KO353_13350</name>
</gene>
<dbReference type="GO" id="GO:0016020">
    <property type="term" value="C:membrane"/>
    <property type="evidence" value="ECO:0007669"/>
    <property type="project" value="InterPro"/>
</dbReference>